<feature type="compositionally biased region" description="Polar residues" evidence="1">
    <location>
        <begin position="1"/>
        <end position="16"/>
    </location>
</feature>
<protein>
    <submittedName>
        <fullName evidence="2">Uncharacterized protein</fullName>
    </submittedName>
</protein>
<keyword evidence="3" id="KW-1185">Reference proteome</keyword>
<dbReference type="AlphaFoldDB" id="A0A9P4QNP9"/>
<reference evidence="2" key="1">
    <citation type="journal article" date="2020" name="Stud. Mycol.">
        <title>101 Dothideomycetes genomes: a test case for predicting lifestyles and emergence of pathogens.</title>
        <authorList>
            <person name="Haridas S."/>
            <person name="Albert R."/>
            <person name="Binder M."/>
            <person name="Bloem J."/>
            <person name="Labutti K."/>
            <person name="Salamov A."/>
            <person name="Andreopoulos B."/>
            <person name="Baker S."/>
            <person name="Barry K."/>
            <person name="Bills G."/>
            <person name="Bluhm B."/>
            <person name="Cannon C."/>
            <person name="Castanera R."/>
            <person name="Culley D."/>
            <person name="Daum C."/>
            <person name="Ezra D."/>
            <person name="Gonzalez J."/>
            <person name="Henrissat B."/>
            <person name="Kuo A."/>
            <person name="Liang C."/>
            <person name="Lipzen A."/>
            <person name="Lutzoni F."/>
            <person name="Magnuson J."/>
            <person name="Mondo S."/>
            <person name="Nolan M."/>
            <person name="Ohm R."/>
            <person name="Pangilinan J."/>
            <person name="Park H.-J."/>
            <person name="Ramirez L."/>
            <person name="Alfaro M."/>
            <person name="Sun H."/>
            <person name="Tritt A."/>
            <person name="Yoshinaga Y."/>
            <person name="Zwiers L.-H."/>
            <person name="Turgeon B."/>
            <person name="Goodwin S."/>
            <person name="Spatafora J."/>
            <person name="Crous P."/>
            <person name="Grigoriev I."/>
        </authorList>
    </citation>
    <scope>NUCLEOTIDE SEQUENCE</scope>
    <source>
        <strain evidence="2">CBS 125425</strain>
    </source>
</reference>
<gene>
    <name evidence="2" type="ORF">EJ04DRAFT_528838</name>
</gene>
<dbReference type="Proteomes" id="UP000799444">
    <property type="component" value="Unassembled WGS sequence"/>
</dbReference>
<dbReference type="EMBL" id="ML996291">
    <property type="protein sequence ID" value="KAF2728196.1"/>
    <property type="molecule type" value="Genomic_DNA"/>
</dbReference>
<sequence length="269" mass="30257">MSGPVSNQQPASQSSKGKGGKNVPNVIKRAKTIFNKRNKSPEDRVRIHIRPSNEYFDVRRDQILLDEWGRNNVVPGVSEYDYHYPYPHVYESCPPSLWTPKAMANVSNDASPDHISPARKFVLATYLGEQIGALKFRDRIMNLFAEHLHPNSPLNPHFVAEVYAATGPGLVGLKKLLIDYHIWCRDSHGYRQEQPGFAQGSVPAIGVYPQAFRNEVVEVEGAVGMGVERVVGFGGLWGWLRDEGGGEMKCRYHNHYGTGYTELCYDRIT</sequence>
<evidence type="ECO:0000313" key="3">
    <source>
        <dbReference type="Proteomes" id="UP000799444"/>
    </source>
</evidence>
<accession>A0A9P4QNP9</accession>
<evidence type="ECO:0000256" key="1">
    <source>
        <dbReference type="SAM" id="MobiDB-lite"/>
    </source>
</evidence>
<organism evidence="2 3">
    <name type="scientific">Polyplosphaeria fusca</name>
    <dbReference type="NCBI Taxonomy" id="682080"/>
    <lineage>
        <taxon>Eukaryota</taxon>
        <taxon>Fungi</taxon>
        <taxon>Dikarya</taxon>
        <taxon>Ascomycota</taxon>
        <taxon>Pezizomycotina</taxon>
        <taxon>Dothideomycetes</taxon>
        <taxon>Pleosporomycetidae</taxon>
        <taxon>Pleosporales</taxon>
        <taxon>Tetraplosphaeriaceae</taxon>
        <taxon>Polyplosphaeria</taxon>
    </lineage>
</organism>
<comment type="caution">
    <text evidence="2">The sequence shown here is derived from an EMBL/GenBank/DDBJ whole genome shotgun (WGS) entry which is preliminary data.</text>
</comment>
<dbReference type="OrthoDB" id="3782267at2759"/>
<feature type="region of interest" description="Disordered" evidence="1">
    <location>
        <begin position="1"/>
        <end position="26"/>
    </location>
</feature>
<evidence type="ECO:0000313" key="2">
    <source>
        <dbReference type="EMBL" id="KAF2728196.1"/>
    </source>
</evidence>
<proteinExistence type="predicted"/>
<name>A0A9P4QNP9_9PLEO</name>